<proteinExistence type="predicted"/>
<organism evidence="2 3">
    <name type="scientific">Exophiala xenobiotica</name>
    <dbReference type="NCBI Taxonomy" id="348802"/>
    <lineage>
        <taxon>Eukaryota</taxon>
        <taxon>Fungi</taxon>
        <taxon>Dikarya</taxon>
        <taxon>Ascomycota</taxon>
        <taxon>Pezizomycotina</taxon>
        <taxon>Eurotiomycetes</taxon>
        <taxon>Chaetothyriomycetidae</taxon>
        <taxon>Chaetothyriales</taxon>
        <taxon>Herpotrichiellaceae</taxon>
        <taxon>Exophiala</taxon>
    </lineage>
</organism>
<evidence type="ECO:0000313" key="3">
    <source>
        <dbReference type="Proteomes" id="UP000054342"/>
    </source>
</evidence>
<reference evidence="2 3" key="1">
    <citation type="submission" date="2015-01" db="EMBL/GenBank/DDBJ databases">
        <title>The Genome Sequence of Exophiala xenobiotica CBS118157.</title>
        <authorList>
            <consortium name="The Broad Institute Genomics Platform"/>
            <person name="Cuomo C."/>
            <person name="de Hoog S."/>
            <person name="Gorbushina A."/>
            <person name="Stielow B."/>
            <person name="Teixiera M."/>
            <person name="Abouelleil A."/>
            <person name="Chapman S.B."/>
            <person name="Priest M."/>
            <person name="Young S.K."/>
            <person name="Wortman J."/>
            <person name="Nusbaum C."/>
            <person name="Birren B."/>
        </authorList>
    </citation>
    <scope>NUCLEOTIDE SEQUENCE [LARGE SCALE GENOMIC DNA]</scope>
    <source>
        <strain evidence="2 3">CBS 118157</strain>
    </source>
</reference>
<keyword evidence="3" id="KW-1185">Reference proteome</keyword>
<name>A0A0D2EZI6_9EURO</name>
<evidence type="ECO:0000313" key="2">
    <source>
        <dbReference type="EMBL" id="KIW60075.1"/>
    </source>
</evidence>
<dbReference type="GeneID" id="25322228"/>
<dbReference type="Proteomes" id="UP000054342">
    <property type="component" value="Unassembled WGS sequence"/>
</dbReference>
<feature type="domain" description="Lipocalin-like" evidence="1">
    <location>
        <begin position="10"/>
        <end position="131"/>
    </location>
</feature>
<dbReference type="AlphaFoldDB" id="A0A0D2EZI6"/>
<protein>
    <recommendedName>
        <fullName evidence="1">Lipocalin-like domain-containing protein</fullName>
    </recommendedName>
</protein>
<dbReference type="EMBL" id="KN847317">
    <property type="protein sequence ID" value="KIW60075.1"/>
    <property type="molecule type" value="Genomic_DNA"/>
</dbReference>
<dbReference type="HOGENOM" id="CLU_109259_2_1_1"/>
<sequence length="168" mass="19273">MPSFLSQVLGTWELLSYTAVNVVNTEDIFYPMGKECKGHIMYTEDGYMAAILQSSDVEPYEPDWTQGTTRELANAAKKTLSYCGPFYLDEKPGNKQTLLHHAKISLPPNWINTIQLREAELEVDNGQYFLTLGPRECLVHKGIQRIVWLRWRKLPRNETSNLPGEAKR</sequence>
<gene>
    <name evidence="2" type="ORF">PV05_00320</name>
</gene>
<evidence type="ECO:0000259" key="1">
    <source>
        <dbReference type="Pfam" id="PF13924"/>
    </source>
</evidence>
<dbReference type="InterPro" id="IPR024311">
    <property type="entry name" value="Lipocalin-like"/>
</dbReference>
<dbReference type="OrthoDB" id="3904217at2759"/>
<dbReference type="Pfam" id="PF13924">
    <property type="entry name" value="Lipocalin_5"/>
    <property type="match status" value="1"/>
</dbReference>
<accession>A0A0D2EZI6</accession>
<dbReference type="RefSeq" id="XP_013320659.1">
    <property type="nucleotide sequence ID" value="XM_013465205.1"/>
</dbReference>